<dbReference type="FunFam" id="1.10.30.10:FF:000036">
    <property type="entry name" value="high mobility group protein D"/>
    <property type="match status" value="1"/>
</dbReference>
<dbReference type="GO" id="GO:0005634">
    <property type="term" value="C:nucleus"/>
    <property type="evidence" value="ECO:0007669"/>
    <property type="project" value="UniProtKB-SubCell"/>
</dbReference>
<evidence type="ECO:0000313" key="10">
    <source>
        <dbReference type="Proteomes" id="UP000092462"/>
    </source>
</evidence>
<name>A0A1B0D4W4_PHLPP</name>
<protein>
    <submittedName>
        <fullName evidence="9">Uncharacterized protein</fullName>
    </submittedName>
</protein>
<dbReference type="SMART" id="SM00398">
    <property type="entry name" value="HMG"/>
    <property type="match status" value="1"/>
</dbReference>
<sequence>MTMRTGDRRRFLRIIMSDKPKRPLSAYMLWLNENREAIKKENPGIKVTEIAKKGGELWRNMKDKSEWEAKAARQKDEYTKLIKEYEANGGSTESAGKKRAKSSKKPAKKSKKKESEDEDSGDDESD</sequence>
<dbReference type="SUPFAM" id="SSF47095">
    <property type="entry name" value="HMG-box"/>
    <property type="match status" value="1"/>
</dbReference>
<dbReference type="InterPro" id="IPR009071">
    <property type="entry name" value="HMG_box_dom"/>
</dbReference>
<dbReference type="GO" id="GO:0006357">
    <property type="term" value="P:regulation of transcription by RNA polymerase II"/>
    <property type="evidence" value="ECO:0007669"/>
    <property type="project" value="TreeGrafter"/>
</dbReference>
<keyword evidence="4" id="KW-0158">Chromosome</keyword>
<organism evidence="9 10">
    <name type="scientific">Phlebotomus papatasi</name>
    <name type="common">Sandfly</name>
    <dbReference type="NCBI Taxonomy" id="29031"/>
    <lineage>
        <taxon>Eukaryota</taxon>
        <taxon>Metazoa</taxon>
        <taxon>Ecdysozoa</taxon>
        <taxon>Arthropoda</taxon>
        <taxon>Hexapoda</taxon>
        <taxon>Insecta</taxon>
        <taxon>Pterygota</taxon>
        <taxon>Neoptera</taxon>
        <taxon>Endopterygota</taxon>
        <taxon>Diptera</taxon>
        <taxon>Nematocera</taxon>
        <taxon>Psychodoidea</taxon>
        <taxon>Psychodidae</taxon>
        <taxon>Phlebotomus</taxon>
        <taxon>Phlebotomus</taxon>
    </lineage>
</organism>
<keyword evidence="10" id="KW-1185">Reference proteome</keyword>
<keyword evidence="6" id="KW-0539">Nucleus</keyword>
<proteinExistence type="inferred from homology"/>
<dbReference type="EMBL" id="AJVK01024889">
    <property type="status" value="NOT_ANNOTATED_CDS"/>
    <property type="molecule type" value="Genomic_DNA"/>
</dbReference>
<feature type="region of interest" description="Disordered" evidence="8">
    <location>
        <begin position="85"/>
        <end position="126"/>
    </location>
</feature>
<dbReference type="VEuPathDB" id="VectorBase:PPAPM1_005426"/>
<comment type="similarity">
    <text evidence="3">Belongs to the HMGB family.</text>
</comment>
<reference evidence="9" key="1">
    <citation type="submission" date="2022-08" db="UniProtKB">
        <authorList>
            <consortium name="EnsemblMetazoa"/>
        </authorList>
    </citation>
    <scope>IDENTIFICATION</scope>
    <source>
        <strain evidence="9">Israel</strain>
    </source>
</reference>
<evidence type="ECO:0000256" key="1">
    <source>
        <dbReference type="ARBA" id="ARBA00004123"/>
    </source>
</evidence>
<feature type="compositionally biased region" description="Basic residues" evidence="8">
    <location>
        <begin position="97"/>
        <end position="112"/>
    </location>
</feature>
<dbReference type="Gene3D" id="1.10.30.10">
    <property type="entry name" value="High mobility group box domain"/>
    <property type="match status" value="1"/>
</dbReference>
<comment type="subcellular location">
    <subcellularLocation>
        <location evidence="2">Chromosome</location>
    </subcellularLocation>
    <subcellularLocation>
        <location evidence="1">Nucleus</location>
    </subcellularLocation>
</comment>
<dbReference type="PROSITE" id="PS50118">
    <property type="entry name" value="HMG_BOX_2"/>
    <property type="match status" value="1"/>
</dbReference>
<dbReference type="VEuPathDB" id="VectorBase:PPAI002522"/>
<feature type="compositionally biased region" description="Acidic residues" evidence="8">
    <location>
        <begin position="116"/>
        <end position="126"/>
    </location>
</feature>
<dbReference type="PANTHER" id="PTHR48112:SF20">
    <property type="entry name" value="HIGH MOBILITY GROUP PROTEIN D-RELATED"/>
    <property type="match status" value="1"/>
</dbReference>
<dbReference type="Pfam" id="PF00505">
    <property type="entry name" value="HMG_box"/>
    <property type="match status" value="1"/>
</dbReference>
<accession>A0A1B0D4W4</accession>
<dbReference type="InterPro" id="IPR036910">
    <property type="entry name" value="HMG_box_dom_sf"/>
</dbReference>
<evidence type="ECO:0000256" key="7">
    <source>
        <dbReference type="ARBA" id="ARBA00057083"/>
    </source>
</evidence>
<keyword evidence="5" id="KW-0238">DNA-binding</keyword>
<dbReference type="AlphaFoldDB" id="A0A1B0D4W4"/>
<evidence type="ECO:0000256" key="5">
    <source>
        <dbReference type="ARBA" id="ARBA00023125"/>
    </source>
</evidence>
<dbReference type="PANTHER" id="PTHR48112">
    <property type="entry name" value="HIGH MOBILITY GROUP PROTEIN DSP1"/>
    <property type="match status" value="1"/>
</dbReference>
<dbReference type="InterPro" id="IPR050342">
    <property type="entry name" value="HMGB"/>
</dbReference>
<evidence type="ECO:0000256" key="3">
    <source>
        <dbReference type="ARBA" id="ARBA00008774"/>
    </source>
</evidence>
<dbReference type="GO" id="GO:0003677">
    <property type="term" value="F:DNA binding"/>
    <property type="evidence" value="ECO:0007669"/>
    <property type="project" value="UniProtKB-UniRule"/>
</dbReference>
<evidence type="ECO:0000256" key="8">
    <source>
        <dbReference type="SAM" id="MobiDB-lite"/>
    </source>
</evidence>
<dbReference type="GO" id="GO:0000785">
    <property type="term" value="C:chromatin"/>
    <property type="evidence" value="ECO:0007669"/>
    <property type="project" value="UniProtKB-ARBA"/>
</dbReference>
<evidence type="ECO:0000256" key="4">
    <source>
        <dbReference type="ARBA" id="ARBA00022454"/>
    </source>
</evidence>
<dbReference type="CDD" id="cd21994">
    <property type="entry name" value="HMG-box_SSRP1-like"/>
    <property type="match status" value="1"/>
</dbReference>
<comment type="function">
    <text evidence="7">Found in condensed chromomeres. Binds preferentially to AT-rich DNA.</text>
</comment>
<dbReference type="Proteomes" id="UP000092462">
    <property type="component" value="Unassembled WGS sequence"/>
</dbReference>
<dbReference type="EnsemblMetazoa" id="PPAI002522-RA">
    <property type="protein sequence ID" value="PPAI002522-PA"/>
    <property type="gene ID" value="PPAI002522"/>
</dbReference>
<evidence type="ECO:0000256" key="2">
    <source>
        <dbReference type="ARBA" id="ARBA00004286"/>
    </source>
</evidence>
<evidence type="ECO:0000313" key="9">
    <source>
        <dbReference type="EnsemblMetazoa" id="PPAI002522-PA"/>
    </source>
</evidence>
<evidence type="ECO:0000256" key="6">
    <source>
        <dbReference type="ARBA" id="ARBA00023242"/>
    </source>
</evidence>